<sequence>MKYLILLITLFPLRTLACSAFFSNSNDKILAKNFDWGSGQGYIIKNRSGQKKFSYGLRGSNNASWTSKYGSITFNQIGKEFPYGGINEKGLVVEQLWMSESIYPNNNNQTISELEWIQYQLDNFTTIDEIISNLNLLTIKPIATIHYFIADKNGQSAVIDFVEGKVIVNKKEGSNQVITNETFTRSEKYYAINKHNIDKNSRTHFDRFCQIKNSLANIEIENPGQAFEILNNSSENRENYKTYWTIVYNLSTLTVYFKSFDNKTVKQFNLSEINFNPGSNIQASKINQDNFKLEDYSFAMNKQLFITSMKMMGLKIDEESGAIHQMNPGQNRIDKIYQDNYIDLKITFLSKSGKGNIYYTIMNGQENFHKRRGIKSGLFPIQKKENKQMIYGMPKGEFALACFQDTNLDNKIDTKIFGIPKNYGFSGNKRGFFGTPPNYDQAKINFTEDTEIIVKIK</sequence>
<dbReference type="RefSeq" id="WP_407031083.1">
    <property type="nucleotide sequence ID" value="NZ_JAQGEF010000007.1"/>
</dbReference>
<dbReference type="InterPro" id="IPR029132">
    <property type="entry name" value="CBAH/NAAA_C"/>
</dbReference>
<dbReference type="InterPro" id="IPR018673">
    <property type="entry name" value="DUF2141"/>
</dbReference>
<dbReference type="InterPro" id="IPR029055">
    <property type="entry name" value="Ntn_hydrolases_N"/>
</dbReference>
<keyword evidence="2" id="KW-0378">Hydrolase</keyword>
<dbReference type="PANTHER" id="PTHR35527:SF2">
    <property type="entry name" value="HYDROLASE"/>
    <property type="match status" value="1"/>
</dbReference>
<accession>A0ABT4UJJ4</accession>
<feature type="chain" id="PRO_5046785637" evidence="3">
    <location>
        <begin position="18"/>
        <end position="457"/>
    </location>
</feature>
<dbReference type="Gene3D" id="3.60.60.10">
    <property type="entry name" value="Penicillin V Acylase, Chain A"/>
    <property type="match status" value="1"/>
</dbReference>
<feature type="signal peptide" evidence="3">
    <location>
        <begin position="1"/>
        <end position="17"/>
    </location>
</feature>
<dbReference type="InterPro" id="IPR052193">
    <property type="entry name" value="Peptidase_C59"/>
</dbReference>
<comment type="similarity">
    <text evidence="1">Belongs to the peptidase C59 family.</text>
</comment>
<dbReference type="Pfam" id="PF02275">
    <property type="entry name" value="CBAH"/>
    <property type="match status" value="1"/>
</dbReference>
<dbReference type="PANTHER" id="PTHR35527">
    <property type="entry name" value="CHOLOYLGLYCINE HYDROLASE"/>
    <property type="match status" value="1"/>
</dbReference>
<evidence type="ECO:0000256" key="1">
    <source>
        <dbReference type="ARBA" id="ARBA00006625"/>
    </source>
</evidence>
<keyword evidence="6" id="KW-1185">Reference proteome</keyword>
<reference evidence="5 6" key="1">
    <citation type="submission" date="2022-12" db="EMBL/GenBank/DDBJ databases">
        <title>Chitinophagaceae gen. sp. nov., a new member of the family Chitinophagaceae, isolated from soil in a chemical factory.</title>
        <authorList>
            <person name="Ke Z."/>
        </authorList>
    </citation>
    <scope>NUCLEOTIDE SEQUENCE [LARGE SCALE GENOMIC DNA]</scope>
    <source>
        <strain evidence="5 6">LY-5</strain>
    </source>
</reference>
<evidence type="ECO:0000256" key="2">
    <source>
        <dbReference type="ARBA" id="ARBA00022801"/>
    </source>
</evidence>
<evidence type="ECO:0000313" key="5">
    <source>
        <dbReference type="EMBL" id="MDA3614759.1"/>
    </source>
</evidence>
<dbReference type="EMBL" id="JAQGEF010000007">
    <property type="protein sequence ID" value="MDA3614759.1"/>
    <property type="molecule type" value="Genomic_DNA"/>
</dbReference>
<protein>
    <submittedName>
        <fullName evidence="5">DUF2141 domain-containing protein</fullName>
    </submittedName>
</protein>
<gene>
    <name evidence="5" type="ORF">O3P16_08060</name>
</gene>
<feature type="domain" description="Choloylglycine hydrolase/NAAA C-terminal" evidence="4">
    <location>
        <begin position="24"/>
        <end position="182"/>
    </location>
</feature>
<dbReference type="SUPFAM" id="SSF56235">
    <property type="entry name" value="N-terminal nucleophile aminohydrolases (Ntn hydrolases)"/>
    <property type="match status" value="1"/>
</dbReference>
<comment type="caution">
    <text evidence="5">The sequence shown here is derived from an EMBL/GenBank/DDBJ whole genome shotgun (WGS) entry which is preliminary data.</text>
</comment>
<name>A0ABT4UJJ4_9BACT</name>
<proteinExistence type="inferred from homology"/>
<evidence type="ECO:0000259" key="4">
    <source>
        <dbReference type="Pfam" id="PF02275"/>
    </source>
</evidence>
<organism evidence="5 6">
    <name type="scientific">Polluticaenibacter yanchengensis</name>
    <dbReference type="NCBI Taxonomy" id="3014562"/>
    <lineage>
        <taxon>Bacteria</taxon>
        <taxon>Pseudomonadati</taxon>
        <taxon>Bacteroidota</taxon>
        <taxon>Chitinophagia</taxon>
        <taxon>Chitinophagales</taxon>
        <taxon>Chitinophagaceae</taxon>
        <taxon>Polluticaenibacter</taxon>
    </lineage>
</organism>
<dbReference type="Pfam" id="PF09912">
    <property type="entry name" value="DUF2141"/>
    <property type="match status" value="1"/>
</dbReference>
<evidence type="ECO:0000256" key="3">
    <source>
        <dbReference type="SAM" id="SignalP"/>
    </source>
</evidence>
<keyword evidence="3" id="KW-0732">Signal</keyword>
<evidence type="ECO:0000313" key="6">
    <source>
        <dbReference type="Proteomes" id="UP001210231"/>
    </source>
</evidence>
<dbReference type="Proteomes" id="UP001210231">
    <property type="component" value="Unassembled WGS sequence"/>
</dbReference>